<dbReference type="InterPro" id="IPR029095">
    <property type="entry name" value="NarX-like_N"/>
</dbReference>
<dbReference type="FunFam" id="1.10.287.950:FF:000001">
    <property type="entry name" value="Methyl-accepting chemotaxis sensory transducer"/>
    <property type="match status" value="1"/>
</dbReference>
<evidence type="ECO:0000256" key="3">
    <source>
        <dbReference type="ARBA" id="ARBA00022989"/>
    </source>
</evidence>
<evidence type="ECO:0000256" key="8">
    <source>
        <dbReference type="SAM" id="MobiDB-lite"/>
    </source>
</evidence>
<dbReference type="InterPro" id="IPR004089">
    <property type="entry name" value="MCPsignal_dom"/>
</dbReference>
<dbReference type="PROSITE" id="PS50111">
    <property type="entry name" value="CHEMOTAXIS_TRANSDUC_2"/>
    <property type="match status" value="1"/>
</dbReference>
<comment type="caution">
    <text evidence="12">The sequence shown here is derived from an EMBL/GenBank/DDBJ whole genome shotgun (WGS) entry which is preliminary data.</text>
</comment>
<evidence type="ECO:0000256" key="6">
    <source>
        <dbReference type="ARBA" id="ARBA00029447"/>
    </source>
</evidence>
<dbReference type="PROSITE" id="PS50885">
    <property type="entry name" value="HAMP"/>
    <property type="match status" value="1"/>
</dbReference>
<feature type="transmembrane region" description="Helical" evidence="9">
    <location>
        <begin position="305"/>
        <end position="327"/>
    </location>
</feature>
<feature type="compositionally biased region" description="Acidic residues" evidence="8">
    <location>
        <begin position="686"/>
        <end position="700"/>
    </location>
</feature>
<feature type="domain" description="Methyl-accepting transducer" evidence="10">
    <location>
        <begin position="400"/>
        <end position="636"/>
    </location>
</feature>
<dbReference type="SMART" id="SM00283">
    <property type="entry name" value="MA"/>
    <property type="match status" value="1"/>
</dbReference>
<dbReference type="GO" id="GO:0007165">
    <property type="term" value="P:signal transduction"/>
    <property type="evidence" value="ECO:0007669"/>
    <property type="project" value="UniProtKB-KW"/>
</dbReference>
<feature type="domain" description="HAMP" evidence="11">
    <location>
        <begin position="344"/>
        <end position="395"/>
    </location>
</feature>
<evidence type="ECO:0000256" key="2">
    <source>
        <dbReference type="ARBA" id="ARBA00022692"/>
    </source>
</evidence>
<dbReference type="PRINTS" id="PR00260">
    <property type="entry name" value="CHEMTRNSDUCR"/>
</dbReference>
<comment type="similarity">
    <text evidence="6">Belongs to the methyl-accepting chemotaxis (MCP) protein family.</text>
</comment>
<evidence type="ECO:0000256" key="4">
    <source>
        <dbReference type="ARBA" id="ARBA00023136"/>
    </source>
</evidence>
<evidence type="ECO:0000313" key="13">
    <source>
        <dbReference type="Proteomes" id="UP001302316"/>
    </source>
</evidence>
<evidence type="ECO:0000259" key="11">
    <source>
        <dbReference type="PROSITE" id="PS50885"/>
    </source>
</evidence>
<dbReference type="GO" id="GO:0006935">
    <property type="term" value="P:chemotaxis"/>
    <property type="evidence" value="ECO:0007669"/>
    <property type="project" value="InterPro"/>
</dbReference>
<dbReference type="PANTHER" id="PTHR32089">
    <property type="entry name" value="METHYL-ACCEPTING CHEMOTAXIS PROTEIN MCPB"/>
    <property type="match status" value="1"/>
</dbReference>
<dbReference type="Pfam" id="PF13675">
    <property type="entry name" value="PilJ"/>
    <property type="match status" value="1"/>
</dbReference>
<dbReference type="CDD" id="cd11386">
    <property type="entry name" value="MCP_signal"/>
    <property type="match status" value="1"/>
</dbReference>
<dbReference type="InterPro" id="IPR003660">
    <property type="entry name" value="HAMP_dom"/>
</dbReference>
<keyword evidence="13" id="KW-1185">Reference proteome</keyword>
<feature type="region of interest" description="Disordered" evidence="8">
    <location>
        <begin position="670"/>
        <end position="763"/>
    </location>
</feature>
<feature type="compositionally biased region" description="Basic and acidic residues" evidence="8">
    <location>
        <begin position="751"/>
        <end position="763"/>
    </location>
</feature>
<dbReference type="GO" id="GO:0004888">
    <property type="term" value="F:transmembrane signaling receptor activity"/>
    <property type="evidence" value="ECO:0007669"/>
    <property type="project" value="InterPro"/>
</dbReference>
<keyword evidence="5 7" id="KW-0807">Transducer</keyword>
<proteinExistence type="inferred from homology"/>
<evidence type="ECO:0000259" key="10">
    <source>
        <dbReference type="PROSITE" id="PS50111"/>
    </source>
</evidence>
<keyword evidence="3 9" id="KW-1133">Transmembrane helix</keyword>
<evidence type="ECO:0000256" key="7">
    <source>
        <dbReference type="PROSITE-ProRule" id="PRU00284"/>
    </source>
</evidence>
<dbReference type="Gene3D" id="1.10.287.950">
    <property type="entry name" value="Methyl-accepting chemotaxis protein"/>
    <property type="match status" value="1"/>
</dbReference>
<evidence type="ECO:0000313" key="12">
    <source>
        <dbReference type="EMBL" id="MEA5445249.1"/>
    </source>
</evidence>
<dbReference type="RefSeq" id="WP_346050877.1">
    <property type="nucleotide sequence ID" value="NZ_JAYGII010000007.1"/>
</dbReference>
<dbReference type="EMBL" id="JAYGII010000007">
    <property type="protein sequence ID" value="MEA5445249.1"/>
    <property type="molecule type" value="Genomic_DNA"/>
</dbReference>
<dbReference type="AlphaFoldDB" id="A0AAP6JFN7"/>
<feature type="transmembrane region" description="Helical" evidence="9">
    <location>
        <begin position="12"/>
        <end position="34"/>
    </location>
</feature>
<dbReference type="GO" id="GO:0016020">
    <property type="term" value="C:membrane"/>
    <property type="evidence" value="ECO:0007669"/>
    <property type="project" value="UniProtKB-SubCell"/>
</dbReference>
<keyword evidence="2 9" id="KW-0812">Transmembrane</keyword>
<dbReference type="InterPro" id="IPR004090">
    <property type="entry name" value="Chemotax_Me-accpt_rcpt"/>
</dbReference>
<feature type="compositionally biased region" description="Acidic residues" evidence="8">
    <location>
        <begin position="706"/>
        <end position="750"/>
    </location>
</feature>
<dbReference type="Pfam" id="PF00015">
    <property type="entry name" value="MCPsignal"/>
    <property type="match status" value="1"/>
</dbReference>
<evidence type="ECO:0000256" key="1">
    <source>
        <dbReference type="ARBA" id="ARBA00004141"/>
    </source>
</evidence>
<name>A0AAP6JFN7_9GAMM</name>
<keyword evidence="4 9" id="KW-0472">Membrane</keyword>
<organism evidence="12 13">
    <name type="scientific">Natronospira elongata</name>
    <dbReference type="NCBI Taxonomy" id="3110268"/>
    <lineage>
        <taxon>Bacteria</taxon>
        <taxon>Pseudomonadati</taxon>
        <taxon>Pseudomonadota</taxon>
        <taxon>Gammaproteobacteria</taxon>
        <taxon>Natronospirales</taxon>
        <taxon>Natronospiraceae</taxon>
        <taxon>Natronospira</taxon>
    </lineage>
</organism>
<dbReference type="PANTHER" id="PTHR32089:SF119">
    <property type="entry name" value="METHYL-ACCEPTING CHEMOTAXIS PROTEIN CTPL"/>
    <property type="match status" value="1"/>
</dbReference>
<accession>A0AAP6JFN7</accession>
<gene>
    <name evidence="12" type="ORF">VCB98_05400</name>
</gene>
<dbReference type="SUPFAM" id="SSF58104">
    <property type="entry name" value="Methyl-accepting chemotaxis protein (MCP) signaling domain"/>
    <property type="match status" value="1"/>
</dbReference>
<reference evidence="12 13" key="1">
    <citation type="submission" date="2023-12" db="EMBL/GenBank/DDBJ databases">
        <title>Whole-genome sequencing of halo(alkali)philic microorganisms from hypersaline lakes.</title>
        <authorList>
            <person name="Sorokin D.Y."/>
            <person name="Merkel A.Y."/>
            <person name="Messina E."/>
            <person name="Yakimov M."/>
        </authorList>
    </citation>
    <scope>NUCLEOTIDE SEQUENCE [LARGE SCALE GENOMIC DNA]</scope>
    <source>
        <strain evidence="12 13">AB-CW1</strain>
    </source>
</reference>
<sequence length="763" mass="82912">MAKSSGTTSNKLLYVLIVVVLALLAAAIVNFFFVTQRAAHDEEFLGYAAEAAVISQSVSKNAQLAVDGNREAIQRLYTDRERFDRNLDRMRRGNPDTLLPAPPRQVRQELSIVEDRWSDTGRGAAQLLLDQGDMIRRSHQSLEIIDENIGPLQNSIEALGDRLLEINAGASQVFHQGRMAQLAPRIHQWSVSLVTGSGDPGVAQRRIGDDNAFFGRLVRGFQDGDDSLGVEAVADSEAQSILTDISVYYGRINDEVSRIEGQRAELLSVHRANSALAEISDSLLAGIRSVESTYRRSIDDRMFSATYGYIFGGLALLILAVLIYVYVLTSDTRKAAALQQEQNERNQEAILRLLDELGSLADGDLTVQVSVTEDITGAIADSINYAVDALRELVVTINDTAVRVDATAQQTRATASHLAEASEHQSSEITSASRQIQEMAESIEQVSENAERSTRVAQQSVEIAHKGGDAVRRTIDGMNNIRENIQETSKRIKRLGESSQEIGDIVELINDIAEQTNILALNAAIQASAAGEAGRGFAVVADEVQRLAERSGNATRQIEALVKTIQTDTNEAVISMEHSTSGVVSGARLAENAGEALDEIEKVSNHIATLIQSISGAARQQAQAASDVSRTMQVIQEITSQTHEGTTATADNIGKLAALATELRKSVSGFKLPGKQEEQTMVMSSEDVDQGESEALEDGEMASLEDMPEDSDDLSSLESGDIEDSVDEQEGGLDEFVDEIDWPEDDEAGDSEQKRQRDTERVD</sequence>
<evidence type="ECO:0000256" key="9">
    <source>
        <dbReference type="SAM" id="Phobius"/>
    </source>
</evidence>
<protein>
    <submittedName>
        <fullName evidence="12">Methyl-accepting chemotaxis protein</fullName>
    </submittedName>
</protein>
<evidence type="ECO:0000256" key="5">
    <source>
        <dbReference type="ARBA" id="ARBA00023224"/>
    </source>
</evidence>
<dbReference type="Proteomes" id="UP001302316">
    <property type="component" value="Unassembled WGS sequence"/>
</dbReference>
<comment type="subcellular location">
    <subcellularLocation>
        <location evidence="1">Membrane</location>
        <topology evidence="1">Multi-pass membrane protein</topology>
    </subcellularLocation>
</comment>